<protein>
    <submittedName>
        <fullName evidence="1">Uncharacterized protein</fullName>
    </submittedName>
</protein>
<organism evidence="1 2">
    <name type="scientific">Marivita lacus</name>
    <dbReference type="NCBI Taxonomy" id="1323742"/>
    <lineage>
        <taxon>Bacteria</taxon>
        <taxon>Pseudomonadati</taxon>
        <taxon>Pseudomonadota</taxon>
        <taxon>Alphaproteobacteria</taxon>
        <taxon>Rhodobacterales</taxon>
        <taxon>Roseobacteraceae</taxon>
        <taxon>Marivita</taxon>
    </lineage>
</organism>
<comment type="caution">
    <text evidence="1">The sequence shown here is derived from an EMBL/GenBank/DDBJ whole genome shotgun (WGS) entry which is preliminary data.</text>
</comment>
<sequence length="140" mass="15100">MSKFAKVVNDTVIEVLDTLEGRIHPALHGEYIQVPDAVEPGFVKTGRKFEAPAPVAAVAPPPPEPITVVSRLDFLRRFTRTERIALRAAETTDPVVADFLLMLTLAEDVDLTSADVTEGLAYLEANGFVTAERGAAIRSG</sequence>
<name>A0ABQ1L7C4_9RHOB</name>
<accession>A0ABQ1L7C4</accession>
<dbReference type="RefSeq" id="WP_188483909.1">
    <property type="nucleotide sequence ID" value="NZ_BMFC01000016.1"/>
</dbReference>
<keyword evidence="2" id="KW-1185">Reference proteome</keyword>
<gene>
    <name evidence="1" type="ORF">GCM10011363_40470</name>
</gene>
<dbReference type="EMBL" id="BMFC01000016">
    <property type="protein sequence ID" value="GGC19681.1"/>
    <property type="molecule type" value="Genomic_DNA"/>
</dbReference>
<evidence type="ECO:0000313" key="2">
    <source>
        <dbReference type="Proteomes" id="UP000645462"/>
    </source>
</evidence>
<proteinExistence type="predicted"/>
<reference evidence="2" key="1">
    <citation type="journal article" date="2019" name="Int. J. Syst. Evol. Microbiol.">
        <title>The Global Catalogue of Microorganisms (GCM) 10K type strain sequencing project: providing services to taxonomists for standard genome sequencing and annotation.</title>
        <authorList>
            <consortium name="The Broad Institute Genomics Platform"/>
            <consortium name="The Broad Institute Genome Sequencing Center for Infectious Disease"/>
            <person name="Wu L."/>
            <person name="Ma J."/>
        </authorList>
    </citation>
    <scope>NUCLEOTIDE SEQUENCE [LARGE SCALE GENOMIC DNA]</scope>
    <source>
        <strain evidence="2">CGMCC 1.12478</strain>
    </source>
</reference>
<dbReference type="Proteomes" id="UP000645462">
    <property type="component" value="Unassembled WGS sequence"/>
</dbReference>
<evidence type="ECO:0000313" key="1">
    <source>
        <dbReference type="EMBL" id="GGC19681.1"/>
    </source>
</evidence>